<feature type="compositionally biased region" description="Acidic residues" evidence="7">
    <location>
        <begin position="735"/>
        <end position="760"/>
    </location>
</feature>
<dbReference type="InterPro" id="IPR032880">
    <property type="entry name" value="CSC1/OSCA1-like_N"/>
</dbReference>
<feature type="domain" description="CSC1/OSCA1-like N-terminal transmembrane" evidence="10">
    <location>
        <begin position="37"/>
        <end position="173"/>
    </location>
</feature>
<feature type="transmembrane region" description="Helical" evidence="8">
    <location>
        <begin position="655"/>
        <end position="675"/>
    </location>
</feature>
<evidence type="ECO:0000259" key="11">
    <source>
        <dbReference type="Pfam" id="PF14703"/>
    </source>
</evidence>
<dbReference type="Proteomes" id="UP001234581">
    <property type="component" value="Unassembled WGS sequence"/>
</dbReference>
<dbReference type="Pfam" id="PF02714">
    <property type="entry name" value="RSN1_7TM"/>
    <property type="match status" value="1"/>
</dbReference>
<feature type="transmembrane region" description="Helical" evidence="8">
    <location>
        <begin position="527"/>
        <end position="545"/>
    </location>
</feature>
<gene>
    <name evidence="12" type="ORF">O0I10_008453</name>
</gene>
<dbReference type="AlphaFoldDB" id="A0AAD7XSX8"/>
<keyword evidence="3" id="KW-0813">Transport</keyword>
<evidence type="ECO:0000256" key="6">
    <source>
        <dbReference type="ARBA" id="ARBA00023136"/>
    </source>
</evidence>
<organism evidence="12 13">
    <name type="scientific">Lichtheimia ornata</name>
    <dbReference type="NCBI Taxonomy" id="688661"/>
    <lineage>
        <taxon>Eukaryota</taxon>
        <taxon>Fungi</taxon>
        <taxon>Fungi incertae sedis</taxon>
        <taxon>Mucoromycota</taxon>
        <taxon>Mucoromycotina</taxon>
        <taxon>Mucoromycetes</taxon>
        <taxon>Mucorales</taxon>
        <taxon>Lichtheimiaceae</taxon>
        <taxon>Lichtheimia</taxon>
    </lineage>
</organism>
<evidence type="ECO:0000256" key="8">
    <source>
        <dbReference type="SAM" id="Phobius"/>
    </source>
</evidence>
<dbReference type="PANTHER" id="PTHR13018:SF5">
    <property type="entry name" value="RE44586P"/>
    <property type="match status" value="1"/>
</dbReference>
<reference evidence="12 13" key="1">
    <citation type="submission" date="2023-03" db="EMBL/GenBank/DDBJ databases">
        <title>Genome sequence of Lichtheimia ornata CBS 291.66.</title>
        <authorList>
            <person name="Mohabir J.T."/>
            <person name="Shea T.P."/>
            <person name="Kurbessoian T."/>
            <person name="Berby B."/>
            <person name="Fontaine J."/>
            <person name="Livny J."/>
            <person name="Gnirke A."/>
            <person name="Stajich J.E."/>
            <person name="Cuomo C.A."/>
        </authorList>
    </citation>
    <scope>NUCLEOTIDE SEQUENCE [LARGE SCALE GENOMIC DNA]</scope>
    <source>
        <strain evidence="12">CBS 291.66</strain>
    </source>
</reference>
<evidence type="ECO:0000256" key="1">
    <source>
        <dbReference type="ARBA" id="ARBA00004141"/>
    </source>
</evidence>
<evidence type="ECO:0000256" key="4">
    <source>
        <dbReference type="ARBA" id="ARBA00022692"/>
    </source>
</evidence>
<dbReference type="Pfam" id="PF14703">
    <property type="entry name" value="PHM7_cyt"/>
    <property type="match status" value="1"/>
</dbReference>
<feature type="compositionally biased region" description="Polar residues" evidence="7">
    <location>
        <begin position="943"/>
        <end position="956"/>
    </location>
</feature>
<evidence type="ECO:0000256" key="5">
    <source>
        <dbReference type="ARBA" id="ARBA00022989"/>
    </source>
</evidence>
<keyword evidence="5 8" id="KW-1133">Transmembrane helix</keyword>
<evidence type="ECO:0000256" key="2">
    <source>
        <dbReference type="ARBA" id="ARBA00007779"/>
    </source>
</evidence>
<name>A0AAD7XSX8_9FUNG</name>
<feature type="transmembrane region" description="Helical" evidence="8">
    <location>
        <begin position="497"/>
        <end position="515"/>
    </location>
</feature>
<comment type="subcellular location">
    <subcellularLocation>
        <location evidence="1">Membrane</location>
        <topology evidence="1">Multi-pass membrane protein</topology>
    </subcellularLocation>
</comment>
<feature type="transmembrane region" description="Helical" evidence="8">
    <location>
        <begin position="404"/>
        <end position="424"/>
    </location>
</feature>
<feature type="region of interest" description="Disordered" evidence="7">
    <location>
        <begin position="885"/>
        <end position="905"/>
    </location>
</feature>
<feature type="transmembrane region" description="Helical" evidence="8">
    <location>
        <begin position="37"/>
        <end position="58"/>
    </location>
</feature>
<feature type="compositionally biased region" description="Basic and acidic residues" evidence="7">
    <location>
        <begin position="885"/>
        <end position="901"/>
    </location>
</feature>
<dbReference type="EMBL" id="JARTCD010000045">
    <property type="protein sequence ID" value="KAJ8655789.1"/>
    <property type="molecule type" value="Genomic_DNA"/>
</dbReference>
<accession>A0AAD7XSX8</accession>
<keyword evidence="6 8" id="KW-0472">Membrane</keyword>
<feature type="compositionally biased region" description="Polar residues" evidence="7">
    <location>
        <begin position="964"/>
        <end position="975"/>
    </location>
</feature>
<dbReference type="GO" id="GO:0005886">
    <property type="term" value="C:plasma membrane"/>
    <property type="evidence" value="ECO:0007669"/>
    <property type="project" value="TreeGrafter"/>
</dbReference>
<feature type="transmembrane region" description="Helical" evidence="8">
    <location>
        <begin position="591"/>
        <end position="609"/>
    </location>
</feature>
<feature type="transmembrane region" description="Helical" evidence="8">
    <location>
        <begin position="552"/>
        <end position="571"/>
    </location>
</feature>
<dbReference type="InterPro" id="IPR045122">
    <property type="entry name" value="Csc1-like"/>
</dbReference>
<feature type="region of interest" description="Disordered" evidence="7">
    <location>
        <begin position="938"/>
        <end position="975"/>
    </location>
</feature>
<dbReference type="GeneID" id="83215860"/>
<dbReference type="RefSeq" id="XP_058340702.1">
    <property type="nucleotide sequence ID" value="XM_058488456.1"/>
</dbReference>
<feature type="transmembrane region" description="Helical" evidence="8">
    <location>
        <begin position="457"/>
        <end position="477"/>
    </location>
</feature>
<protein>
    <recommendedName>
        <fullName evidence="14">DUF221-domain-containing protein</fullName>
    </recommendedName>
</protein>
<evidence type="ECO:0000259" key="9">
    <source>
        <dbReference type="Pfam" id="PF02714"/>
    </source>
</evidence>
<feature type="transmembrane region" description="Helical" evidence="8">
    <location>
        <begin position="616"/>
        <end position="635"/>
    </location>
</feature>
<evidence type="ECO:0000256" key="7">
    <source>
        <dbReference type="SAM" id="MobiDB-lite"/>
    </source>
</evidence>
<evidence type="ECO:0008006" key="14">
    <source>
        <dbReference type="Google" id="ProtNLM"/>
    </source>
</evidence>
<feature type="domain" description="CSC1/OSCA1-like 7TM region" evidence="9">
    <location>
        <begin position="402"/>
        <end position="674"/>
    </location>
</feature>
<feature type="region of interest" description="Disordered" evidence="7">
    <location>
        <begin position="719"/>
        <end position="788"/>
    </location>
</feature>
<dbReference type="Pfam" id="PF13967">
    <property type="entry name" value="RSN1_TM"/>
    <property type="match status" value="1"/>
</dbReference>
<sequence>MATITLEKRGVPFFDIGDGFEDVPGTSAYSARNQSGLITQLLVCASTGLLCFLVFCFLRPRHKPPELPNSFFGWIIPFIKIDHQEVMDKVGLDAVVILQFITMAIKLFGVCSFFGVVTLVPISVTTGNATHANVTGQLDELAITVLEDGSNYLIAYLCFTYFFCFLTFFFLHRNFRSFLDLRARYLLRMRKTLSSRTVVVTGIPHPLRTDDALAEYYSHLNIGAVNNAHIVRHLHHLNSLLRKRARALQKLETAYTQYWGNPCKVPGYDPDQILNHLSMTNNSDPIQFMEQETAMAASLLTKKLPKIRTGFMGLWGKQVNAIQYYTEQFNDLDQKVLEARESSTFEMTNVGFVTFKHMASALIASQIAIHPEPFNCRTVMTFEPRDVLWSNIAVRGRERLVRELFVWAVTILLSFFWIAPISAFSTLTSLDALERVFPQLVAAADDSVFLQNILQGLLPTIAVNVFMAVLPLIFDALGIIQGLRSRSAIAEATFSKYFFFLLFNVLLVFTIASTITKTLEQLWNHPAAVANLLGTTLPAVAPFFINYTVLQGMLLMPLSLLLFGALIIRGYSHVFLCKTPRDYASNRAPWAFNYGTGYPPLLLIFIIVLEYSSISPIILLFGTIYFCIAYVVYKYQLLYVYFQPFDAVGGAWTMVFPRIILGMILFQLTMTGIFVLKSFFTLAALCVPLIVFTVLFKLGMDAAFDRNSKHLPMQILRDKTDQLPGGGGNSSGMTSDDDDDTYDTSDENDSSSSSDDDEESEAARERWKKATRMASQMVSSPSSSRKRHVRRVILDEDDYAAIPDRYTDYRQPPMELNPGVLDTGLKAYANPALIGILPQLWLPVKAGEVGATAVPAASKRFSRRHYASHVVVAKDLMQLLKRAESVKRRTTNNDHHQEPKRGLLSRLFPWKPVATASTTPTTMQSIDAATSSFAKIGNMEKAGTSQEHILRPSSTDGKQDNRSSHGSSSCSPEIT</sequence>
<evidence type="ECO:0000313" key="13">
    <source>
        <dbReference type="Proteomes" id="UP001234581"/>
    </source>
</evidence>
<feature type="domain" description="CSC1/OSCA1-like cytosolic" evidence="11">
    <location>
        <begin position="195"/>
        <end position="391"/>
    </location>
</feature>
<evidence type="ECO:0000259" key="10">
    <source>
        <dbReference type="Pfam" id="PF13967"/>
    </source>
</evidence>
<feature type="transmembrane region" description="Helical" evidence="8">
    <location>
        <begin position="682"/>
        <end position="700"/>
    </location>
</feature>
<keyword evidence="13" id="KW-1185">Reference proteome</keyword>
<dbReference type="PANTHER" id="PTHR13018">
    <property type="entry name" value="PROBABLE MEMBRANE PROTEIN DUF221-RELATED"/>
    <property type="match status" value="1"/>
</dbReference>
<comment type="caution">
    <text evidence="12">The sequence shown here is derived from an EMBL/GenBank/DDBJ whole genome shotgun (WGS) entry which is preliminary data.</text>
</comment>
<feature type="transmembrane region" description="Helical" evidence="8">
    <location>
        <begin position="153"/>
        <end position="172"/>
    </location>
</feature>
<evidence type="ECO:0000256" key="3">
    <source>
        <dbReference type="ARBA" id="ARBA00022448"/>
    </source>
</evidence>
<evidence type="ECO:0000313" key="12">
    <source>
        <dbReference type="EMBL" id="KAJ8655789.1"/>
    </source>
</evidence>
<comment type="similarity">
    <text evidence="2">Belongs to the CSC1 (TC 1.A.17) family.</text>
</comment>
<dbReference type="InterPro" id="IPR003864">
    <property type="entry name" value="CSC1/OSCA1-like_7TM"/>
</dbReference>
<keyword evidence="4 8" id="KW-0812">Transmembrane</keyword>
<dbReference type="GO" id="GO:0005227">
    <property type="term" value="F:calcium-activated cation channel activity"/>
    <property type="evidence" value="ECO:0007669"/>
    <property type="project" value="InterPro"/>
</dbReference>
<feature type="transmembrane region" description="Helical" evidence="8">
    <location>
        <begin position="90"/>
        <end position="117"/>
    </location>
</feature>
<proteinExistence type="inferred from homology"/>
<dbReference type="InterPro" id="IPR027815">
    <property type="entry name" value="CSC1/OSCA1-like_cyt"/>
</dbReference>